<name>A0A2T5YDP5_9BACT</name>
<comment type="caution">
    <text evidence="2">The sequence shown here is derived from an EMBL/GenBank/DDBJ whole genome shotgun (WGS) entry which is preliminary data.</text>
</comment>
<proteinExistence type="predicted"/>
<dbReference type="RefSeq" id="WP_108213197.1">
    <property type="nucleotide sequence ID" value="NZ_QBKI01000010.1"/>
</dbReference>
<reference evidence="2 3" key="1">
    <citation type="submission" date="2018-04" db="EMBL/GenBank/DDBJ databases">
        <title>Genomic Encyclopedia of Archaeal and Bacterial Type Strains, Phase II (KMG-II): from individual species to whole genera.</title>
        <authorList>
            <person name="Goeker M."/>
        </authorList>
    </citation>
    <scope>NUCLEOTIDE SEQUENCE [LARGE SCALE GENOMIC DNA]</scope>
    <source>
        <strain evidence="2 3">DSM 100162</strain>
    </source>
</reference>
<feature type="transmembrane region" description="Helical" evidence="1">
    <location>
        <begin position="58"/>
        <end position="83"/>
    </location>
</feature>
<feature type="transmembrane region" description="Helical" evidence="1">
    <location>
        <begin position="95"/>
        <end position="115"/>
    </location>
</feature>
<evidence type="ECO:0000256" key="1">
    <source>
        <dbReference type="SAM" id="Phobius"/>
    </source>
</evidence>
<evidence type="ECO:0000313" key="3">
    <source>
        <dbReference type="Proteomes" id="UP000244225"/>
    </source>
</evidence>
<gene>
    <name evidence="2" type="ORF">C8N40_110101</name>
</gene>
<keyword evidence="1" id="KW-0472">Membrane</keyword>
<evidence type="ECO:0000313" key="2">
    <source>
        <dbReference type="EMBL" id="PTX14673.1"/>
    </source>
</evidence>
<protein>
    <submittedName>
        <fullName evidence="2">Uncharacterized protein</fullName>
    </submittedName>
</protein>
<dbReference type="EMBL" id="QBKI01000010">
    <property type="protein sequence ID" value="PTX14673.1"/>
    <property type="molecule type" value="Genomic_DNA"/>
</dbReference>
<dbReference type="AlphaFoldDB" id="A0A2T5YDP5"/>
<feature type="transmembrane region" description="Helical" evidence="1">
    <location>
        <begin position="12"/>
        <end position="37"/>
    </location>
</feature>
<keyword evidence="1" id="KW-1133">Transmembrane helix</keyword>
<keyword evidence="3" id="KW-1185">Reference proteome</keyword>
<keyword evidence="1" id="KW-0812">Transmembrane</keyword>
<organism evidence="2 3">
    <name type="scientific">Pontibacter mucosus</name>
    <dbReference type="NCBI Taxonomy" id="1649266"/>
    <lineage>
        <taxon>Bacteria</taxon>
        <taxon>Pseudomonadati</taxon>
        <taxon>Bacteroidota</taxon>
        <taxon>Cytophagia</taxon>
        <taxon>Cytophagales</taxon>
        <taxon>Hymenobacteraceae</taxon>
        <taxon>Pontibacter</taxon>
    </lineage>
</organism>
<sequence length="131" mass="15018">MYRFVYDSDDGLGLSIILVSIFALLAVVLYLIKFTLIKTGLKTHEEMRNFISDGIDELGAGLTFFIGYFLASVFVMMVATILLKFIGIPSKIKGFYTHVWILIALCLGYWSYFVIKQVFSFCRFVINRNNK</sequence>
<accession>A0A2T5YDP5</accession>
<dbReference type="Proteomes" id="UP000244225">
    <property type="component" value="Unassembled WGS sequence"/>
</dbReference>